<evidence type="ECO:0008006" key="4">
    <source>
        <dbReference type="Google" id="ProtNLM"/>
    </source>
</evidence>
<evidence type="ECO:0000313" key="3">
    <source>
        <dbReference type="Proteomes" id="UP000036780"/>
    </source>
</evidence>
<keyword evidence="3" id="KW-1185">Reference proteome</keyword>
<dbReference type="Pfam" id="PF14146">
    <property type="entry name" value="DUF4305"/>
    <property type="match status" value="1"/>
</dbReference>
<feature type="transmembrane region" description="Helical" evidence="1">
    <location>
        <begin position="12"/>
        <end position="29"/>
    </location>
</feature>
<accession>A0A0L0QJD9</accession>
<proteinExistence type="predicted"/>
<name>A0A0L0QJD9_VIRPA</name>
<keyword evidence="1" id="KW-0812">Transmembrane</keyword>
<dbReference type="InterPro" id="IPR025426">
    <property type="entry name" value="DUF4305"/>
</dbReference>
<sequence>MMRVSPKTMGIIYLIMGAFFTYVAILSVDETMWNITTMVLALFATLETGVGIRLLAIHFQRKRNNKQE</sequence>
<evidence type="ECO:0000256" key="1">
    <source>
        <dbReference type="SAM" id="Phobius"/>
    </source>
</evidence>
<feature type="transmembrane region" description="Helical" evidence="1">
    <location>
        <begin position="35"/>
        <end position="56"/>
    </location>
</feature>
<dbReference type="Proteomes" id="UP000036780">
    <property type="component" value="Unassembled WGS sequence"/>
</dbReference>
<evidence type="ECO:0000313" key="2">
    <source>
        <dbReference type="EMBL" id="KNE18696.1"/>
    </source>
</evidence>
<reference evidence="3" key="1">
    <citation type="submission" date="2015-07" db="EMBL/GenBank/DDBJ databases">
        <title>Fjat-10053 dsm26.</title>
        <authorList>
            <person name="Liu B."/>
            <person name="Wang J."/>
            <person name="Zhu Y."/>
            <person name="Liu G."/>
            <person name="Chen Q."/>
            <person name="Chen Z."/>
            <person name="Lan J."/>
            <person name="Che J."/>
            <person name="Ge C."/>
            <person name="Shi H."/>
            <person name="Pan Z."/>
            <person name="Liu X."/>
        </authorList>
    </citation>
    <scope>NUCLEOTIDE SEQUENCE [LARGE SCALE GENOMIC DNA]</scope>
    <source>
        <strain evidence="3">DSM 26</strain>
    </source>
</reference>
<keyword evidence="1" id="KW-0472">Membrane</keyword>
<organism evidence="2 3">
    <name type="scientific">Virgibacillus pantothenticus</name>
    <dbReference type="NCBI Taxonomy" id="1473"/>
    <lineage>
        <taxon>Bacteria</taxon>
        <taxon>Bacillati</taxon>
        <taxon>Bacillota</taxon>
        <taxon>Bacilli</taxon>
        <taxon>Bacillales</taxon>
        <taxon>Bacillaceae</taxon>
        <taxon>Virgibacillus</taxon>
    </lineage>
</organism>
<dbReference type="EMBL" id="LGTO01000010">
    <property type="protein sequence ID" value="KNE18696.1"/>
    <property type="molecule type" value="Genomic_DNA"/>
</dbReference>
<dbReference type="AlphaFoldDB" id="A0A0L0QJD9"/>
<dbReference type="PATRIC" id="fig|1473.5.peg.30"/>
<dbReference type="OrthoDB" id="2355666at2"/>
<comment type="caution">
    <text evidence="2">The sequence shown here is derived from an EMBL/GenBank/DDBJ whole genome shotgun (WGS) entry which is preliminary data.</text>
</comment>
<keyword evidence="1" id="KW-1133">Transmembrane helix</keyword>
<gene>
    <name evidence="2" type="ORF">AFK71_21285</name>
</gene>
<protein>
    <recommendedName>
        <fullName evidence="4">DUF4305 domain-containing protein</fullName>
    </recommendedName>
</protein>